<comment type="caution">
    <text evidence="4">The sequence shown here is derived from an EMBL/GenBank/DDBJ whole genome shotgun (WGS) entry which is preliminary data.</text>
</comment>
<dbReference type="OrthoDB" id="1673781at2759"/>
<dbReference type="InterPro" id="IPR036641">
    <property type="entry name" value="HPT_dom_sf"/>
</dbReference>
<dbReference type="PANTHER" id="PTHR28242">
    <property type="entry name" value="PHOSPHORELAY INTERMEDIATE PROTEIN YPD1"/>
    <property type="match status" value="1"/>
</dbReference>
<dbReference type="InterPro" id="IPR045871">
    <property type="entry name" value="AHP1-5/YPD1"/>
</dbReference>
<dbReference type="CDD" id="cd00088">
    <property type="entry name" value="HPT"/>
    <property type="match status" value="1"/>
</dbReference>
<dbReference type="PANTHER" id="PTHR28242:SF52">
    <property type="entry name" value="PHOSPHORELAY INTERMEDIATE PROTEIN YPD1"/>
    <property type="match status" value="1"/>
</dbReference>
<evidence type="ECO:0000259" key="3">
    <source>
        <dbReference type="PROSITE" id="PS50894"/>
    </source>
</evidence>
<dbReference type="PROSITE" id="PS50894">
    <property type="entry name" value="HPT"/>
    <property type="match status" value="1"/>
</dbReference>
<evidence type="ECO:0000313" key="5">
    <source>
        <dbReference type="Proteomes" id="UP000467700"/>
    </source>
</evidence>
<feature type="region of interest" description="Disordered" evidence="2">
    <location>
        <begin position="1"/>
        <end position="82"/>
    </location>
</feature>
<dbReference type="GO" id="GO:0005634">
    <property type="term" value="C:nucleus"/>
    <property type="evidence" value="ECO:0007669"/>
    <property type="project" value="TreeGrafter"/>
</dbReference>
<dbReference type="GO" id="GO:0009927">
    <property type="term" value="F:histidine phosphotransfer kinase activity"/>
    <property type="evidence" value="ECO:0007669"/>
    <property type="project" value="InterPro"/>
</dbReference>
<dbReference type="Gene3D" id="1.20.120.160">
    <property type="entry name" value="HPT domain"/>
    <property type="match status" value="1"/>
</dbReference>
<dbReference type="Proteomes" id="UP000467700">
    <property type="component" value="Unassembled WGS sequence"/>
</dbReference>
<evidence type="ECO:0000256" key="1">
    <source>
        <dbReference type="PROSITE-ProRule" id="PRU00110"/>
    </source>
</evidence>
<dbReference type="GO" id="GO:0000160">
    <property type="term" value="P:phosphorelay signal transduction system"/>
    <property type="evidence" value="ECO:0007669"/>
    <property type="project" value="InterPro"/>
</dbReference>
<evidence type="ECO:0000313" key="4">
    <source>
        <dbReference type="EMBL" id="CAA7261429.1"/>
    </source>
</evidence>
<reference evidence="4 5" key="1">
    <citation type="submission" date="2020-01" db="EMBL/GenBank/DDBJ databases">
        <authorList>
            <person name="Gupta K D."/>
        </authorList>
    </citation>
    <scope>NUCLEOTIDE SEQUENCE [LARGE SCALE GENOMIC DNA]</scope>
</reference>
<evidence type="ECO:0000256" key="2">
    <source>
        <dbReference type="SAM" id="MobiDB-lite"/>
    </source>
</evidence>
<keyword evidence="1" id="KW-0597">Phosphoprotein</keyword>
<keyword evidence="5" id="KW-1185">Reference proteome</keyword>
<sequence length="211" mass="23721">MSAAETAPMPKPRSALKEEPPLLKAPSPDSLHPVPPQHSHPDPPKSKDKTPEPESQPAPSPVDSKTPPRSPVELEPEEDTPLVKIDVFEQILELDEDDDEHEFSRSMVWDYFDQAKETFATMDEAFAKDDLEQLSSLGHFLKGSSAALGLSRVQSTCEKIQHCGHRRDENNNKDLSPIEALQQMRILLKSVRLQYAEAEIWLKNFYGEGND</sequence>
<feature type="modified residue" description="Phosphohistidine" evidence="1">
    <location>
        <position position="139"/>
    </location>
</feature>
<organism evidence="4 5">
    <name type="scientific">Cyclocybe aegerita</name>
    <name type="common">Black poplar mushroom</name>
    <name type="synonym">Agrocybe aegerita</name>
    <dbReference type="NCBI Taxonomy" id="1973307"/>
    <lineage>
        <taxon>Eukaryota</taxon>
        <taxon>Fungi</taxon>
        <taxon>Dikarya</taxon>
        <taxon>Basidiomycota</taxon>
        <taxon>Agaricomycotina</taxon>
        <taxon>Agaricomycetes</taxon>
        <taxon>Agaricomycetidae</taxon>
        <taxon>Agaricales</taxon>
        <taxon>Agaricineae</taxon>
        <taxon>Bolbitiaceae</taxon>
        <taxon>Cyclocybe</taxon>
    </lineage>
</organism>
<dbReference type="GO" id="GO:0005737">
    <property type="term" value="C:cytoplasm"/>
    <property type="evidence" value="ECO:0007669"/>
    <property type="project" value="TreeGrafter"/>
</dbReference>
<dbReference type="AlphaFoldDB" id="A0A8S0XG80"/>
<feature type="compositionally biased region" description="Basic and acidic residues" evidence="2">
    <location>
        <begin position="39"/>
        <end position="52"/>
    </location>
</feature>
<dbReference type="SUPFAM" id="SSF47226">
    <property type="entry name" value="Histidine-containing phosphotransfer domain, HPT domain"/>
    <property type="match status" value="1"/>
</dbReference>
<dbReference type="EMBL" id="CACVBS010000033">
    <property type="protein sequence ID" value="CAA7261429.1"/>
    <property type="molecule type" value="Genomic_DNA"/>
</dbReference>
<protein>
    <recommendedName>
        <fullName evidence="3">HPt domain-containing protein</fullName>
    </recommendedName>
</protein>
<gene>
    <name evidence="4" type="ORF">AAE3_LOCUS3711</name>
</gene>
<proteinExistence type="predicted"/>
<feature type="domain" description="HPt" evidence="3">
    <location>
        <begin position="100"/>
        <end position="201"/>
    </location>
</feature>
<name>A0A8S0XG80_CYCAE</name>
<dbReference type="GO" id="GO:0043424">
    <property type="term" value="F:protein histidine kinase binding"/>
    <property type="evidence" value="ECO:0007669"/>
    <property type="project" value="InterPro"/>
</dbReference>
<dbReference type="Pfam" id="PF01627">
    <property type="entry name" value="Hpt"/>
    <property type="match status" value="1"/>
</dbReference>
<accession>A0A8S0XG80</accession>
<dbReference type="InterPro" id="IPR008207">
    <property type="entry name" value="Sig_transdc_His_kin_Hpt_dom"/>
</dbReference>